<comment type="caution">
    <text evidence="2">The sequence shown here is derived from an EMBL/GenBank/DDBJ whole genome shotgun (WGS) entry which is preliminary data.</text>
</comment>
<feature type="region of interest" description="Disordered" evidence="1">
    <location>
        <begin position="1"/>
        <end position="40"/>
    </location>
</feature>
<feature type="region of interest" description="Disordered" evidence="1">
    <location>
        <begin position="151"/>
        <end position="226"/>
    </location>
</feature>
<evidence type="ECO:0000256" key="1">
    <source>
        <dbReference type="SAM" id="MobiDB-lite"/>
    </source>
</evidence>
<feature type="compositionally biased region" description="Low complexity" evidence="1">
    <location>
        <begin position="182"/>
        <end position="197"/>
    </location>
</feature>
<dbReference type="Proteomes" id="UP000283509">
    <property type="component" value="Unassembled WGS sequence"/>
</dbReference>
<name>A0A3R7PSY1_PENVA</name>
<sequence>MKGEPSVAAISGSAVREEPAAPPHLTPGSQSAPPAAVSFLHSRHHHAGLLRRLSRYASRVVPLGAIREHETRILPEGDAGAGAAAPTSYGATMDGTNDLQGGGSSRGARRRWNAEGAKDGSSSPRGDNIPVCHLARSDSYERAISRNLATSSRESFTKLPAPAKRTKARAPSRPSSRKKSNVSDVSRSSNTSNESNTAGTPAGLAGGESRADPPSPGEALRGALVPPTAAPRYSLKKSLDQPEGTCPYVGFCVSPFARAQSPGLSSLLLRSGYHKPRLDFRIILVTGSWSSLIHFTLPLFFPSPPLTHSLTLTHLPLPPSFHSLTFPPFFLLLPPSLTHSFSLHSPFPPSISPLPPSFPLPPSLIHSLPPPPSFPFPLHSSPLLPLPHSLTHHSPPLSLLPPSLIYSLPHLLPSPSLAHSLTLPPSFPIPTSIFPSPSLTHSLTLPTSFPLPHSLTLSLSLSPLPSLRHRSRDATFTHSRLTIALDSRSGRVERK</sequence>
<dbReference type="AlphaFoldDB" id="A0A3R7PSY1"/>
<feature type="region of interest" description="Disordered" evidence="1">
    <location>
        <begin position="77"/>
        <end position="132"/>
    </location>
</feature>
<protein>
    <submittedName>
        <fullName evidence="2">Uncharacterized protein</fullName>
    </submittedName>
</protein>
<gene>
    <name evidence="2" type="ORF">C7M84_005292</name>
</gene>
<reference evidence="2 3" key="2">
    <citation type="submission" date="2019-01" db="EMBL/GenBank/DDBJ databases">
        <title>The decoding of complex shrimp genome reveals the adaptation for benthos swimmer, frequently molting mechanism and breeding impact on genome.</title>
        <authorList>
            <person name="Sun Y."/>
            <person name="Gao Y."/>
            <person name="Yu Y."/>
        </authorList>
    </citation>
    <scope>NUCLEOTIDE SEQUENCE [LARGE SCALE GENOMIC DNA]</scope>
    <source>
        <tissue evidence="2">Muscle</tissue>
    </source>
</reference>
<reference evidence="2 3" key="1">
    <citation type="submission" date="2018-04" db="EMBL/GenBank/DDBJ databases">
        <authorList>
            <person name="Zhang X."/>
            <person name="Yuan J."/>
            <person name="Li F."/>
            <person name="Xiang J."/>
        </authorList>
    </citation>
    <scope>NUCLEOTIDE SEQUENCE [LARGE SCALE GENOMIC DNA]</scope>
    <source>
        <tissue evidence="2">Muscle</tissue>
    </source>
</reference>
<organism evidence="2 3">
    <name type="scientific">Penaeus vannamei</name>
    <name type="common">Whiteleg shrimp</name>
    <name type="synonym">Litopenaeus vannamei</name>
    <dbReference type="NCBI Taxonomy" id="6689"/>
    <lineage>
        <taxon>Eukaryota</taxon>
        <taxon>Metazoa</taxon>
        <taxon>Ecdysozoa</taxon>
        <taxon>Arthropoda</taxon>
        <taxon>Crustacea</taxon>
        <taxon>Multicrustacea</taxon>
        <taxon>Malacostraca</taxon>
        <taxon>Eumalacostraca</taxon>
        <taxon>Eucarida</taxon>
        <taxon>Decapoda</taxon>
        <taxon>Dendrobranchiata</taxon>
        <taxon>Penaeoidea</taxon>
        <taxon>Penaeidae</taxon>
        <taxon>Penaeus</taxon>
    </lineage>
</organism>
<accession>A0A3R7PSY1</accession>
<dbReference type="OrthoDB" id="6381123at2759"/>
<keyword evidence="3" id="KW-1185">Reference proteome</keyword>
<evidence type="ECO:0000313" key="2">
    <source>
        <dbReference type="EMBL" id="ROT76111.1"/>
    </source>
</evidence>
<dbReference type="EMBL" id="QCYY01001692">
    <property type="protein sequence ID" value="ROT76111.1"/>
    <property type="molecule type" value="Genomic_DNA"/>
</dbReference>
<feature type="compositionally biased region" description="Basic residues" evidence="1">
    <location>
        <begin position="164"/>
        <end position="180"/>
    </location>
</feature>
<proteinExistence type="predicted"/>
<evidence type="ECO:0000313" key="3">
    <source>
        <dbReference type="Proteomes" id="UP000283509"/>
    </source>
</evidence>